<accession>A0A1I7Z3P0</accession>
<evidence type="ECO:0000313" key="2">
    <source>
        <dbReference type="Proteomes" id="UP000095287"/>
    </source>
</evidence>
<organism evidence="2 3">
    <name type="scientific">Steinernema glaseri</name>
    <dbReference type="NCBI Taxonomy" id="37863"/>
    <lineage>
        <taxon>Eukaryota</taxon>
        <taxon>Metazoa</taxon>
        <taxon>Ecdysozoa</taxon>
        <taxon>Nematoda</taxon>
        <taxon>Chromadorea</taxon>
        <taxon>Rhabditida</taxon>
        <taxon>Tylenchina</taxon>
        <taxon>Panagrolaimomorpha</taxon>
        <taxon>Strongyloidoidea</taxon>
        <taxon>Steinernematidae</taxon>
        <taxon>Steinernema</taxon>
    </lineage>
</organism>
<reference evidence="3" key="1">
    <citation type="submission" date="2016-11" db="UniProtKB">
        <authorList>
            <consortium name="WormBaseParasite"/>
        </authorList>
    </citation>
    <scope>IDENTIFICATION</scope>
</reference>
<dbReference type="Proteomes" id="UP000095287">
    <property type="component" value="Unplaced"/>
</dbReference>
<protein>
    <submittedName>
        <fullName evidence="3">Gag polyprotein</fullName>
    </submittedName>
</protein>
<name>A0A1I7Z3P0_9BILA</name>
<evidence type="ECO:0000313" key="3">
    <source>
        <dbReference type="WBParaSite" id="L893_g22296.t1"/>
    </source>
</evidence>
<keyword evidence="2" id="KW-1185">Reference proteome</keyword>
<evidence type="ECO:0000256" key="1">
    <source>
        <dbReference type="SAM" id="MobiDB-lite"/>
    </source>
</evidence>
<dbReference type="AlphaFoldDB" id="A0A1I7Z3P0"/>
<dbReference type="WBParaSite" id="L893_g22296.t1">
    <property type="protein sequence ID" value="L893_g22296.t1"/>
    <property type="gene ID" value="L893_g22296"/>
</dbReference>
<sequence length="160" mass="18642">MCKSVPHRRMVSASVPISSQRQSEAHRCPGGGKKKRNHNRSRKKRQNFRHNNGPPRDQNNRDWNARSFAPQGGVNQGRHPSKNYLPHVNRDKMPPCNQWQQRHEQRPYNPRECVPLEPAYRGNNTTSSRSVPHQPISQHHYEQIGAPVGEHYIYIAYWGK</sequence>
<feature type="region of interest" description="Disordered" evidence="1">
    <location>
        <begin position="1"/>
        <end position="112"/>
    </location>
</feature>
<feature type="compositionally biased region" description="Basic residues" evidence="1">
    <location>
        <begin position="32"/>
        <end position="48"/>
    </location>
</feature>
<feature type="compositionally biased region" description="Basic residues" evidence="1">
    <location>
        <begin position="1"/>
        <end position="10"/>
    </location>
</feature>
<proteinExistence type="predicted"/>